<feature type="transmembrane region" description="Helical" evidence="6">
    <location>
        <begin position="156"/>
        <end position="174"/>
    </location>
</feature>
<dbReference type="GO" id="GO:0022857">
    <property type="term" value="F:transmembrane transporter activity"/>
    <property type="evidence" value="ECO:0007669"/>
    <property type="project" value="InterPro"/>
</dbReference>
<protein>
    <recommendedName>
        <fullName evidence="7">Major facilitator superfamily (MFS) profile domain-containing protein</fullName>
    </recommendedName>
</protein>
<comment type="subcellular location">
    <subcellularLocation>
        <location evidence="1">Membrane</location>
        <topology evidence="1">Multi-pass membrane protein</topology>
    </subcellularLocation>
</comment>
<feature type="transmembrane region" description="Helical" evidence="6">
    <location>
        <begin position="87"/>
        <end position="109"/>
    </location>
</feature>
<feature type="transmembrane region" description="Helical" evidence="6">
    <location>
        <begin position="221"/>
        <end position="241"/>
    </location>
</feature>
<feature type="transmembrane region" description="Helical" evidence="6">
    <location>
        <begin position="19"/>
        <end position="41"/>
    </location>
</feature>
<name>A0A8H7RZV5_9FUNG</name>
<feature type="transmembrane region" description="Helical" evidence="6">
    <location>
        <begin position="53"/>
        <end position="75"/>
    </location>
</feature>
<evidence type="ECO:0000256" key="3">
    <source>
        <dbReference type="ARBA" id="ARBA00022692"/>
    </source>
</evidence>
<dbReference type="InterPro" id="IPR036259">
    <property type="entry name" value="MFS_trans_sf"/>
</dbReference>
<feature type="domain" description="Major facilitator superfamily (MFS) profile" evidence="7">
    <location>
        <begin position="1"/>
        <end position="317"/>
    </location>
</feature>
<gene>
    <name evidence="8" type="ORF">INT45_007313</name>
</gene>
<evidence type="ECO:0000313" key="9">
    <source>
        <dbReference type="Proteomes" id="UP000646827"/>
    </source>
</evidence>
<dbReference type="AlphaFoldDB" id="A0A8H7RZV5"/>
<dbReference type="InterPro" id="IPR011701">
    <property type="entry name" value="MFS"/>
</dbReference>
<proteinExistence type="predicted"/>
<sequence>MWGIVVCLMPAVRDYKEFWALRFILGLSQSCFYPGMIFLFGSWYTKVELGTRIMIFGAGNELSGAVGGLISGLIADTMDGVAGLRSWKWLFIIEGLLAVVLGLVGYVLLPDFFHNTTWLTQEEQTLAKSRVQNQGVNVISTVYSWKTVTNTLATPYLWLMVINVTLVGLSQNYLRNLVIILRDLGFPVSFCNYMLTPVYLFSALAAIFIGWSSDKKEGDRAFHIASVQLWIGTWYMILGVVNGGNNPVMLVFIGAYAISINTSMGTFCMAWLNEFYEADHNARSFGIAFVNSIRQITGSLVNVKAWIVSDSPEFCKF</sequence>
<reference evidence="8 9" key="1">
    <citation type="submission" date="2020-12" db="EMBL/GenBank/DDBJ databases">
        <title>Metabolic potential, ecology and presence of endohyphal bacteria is reflected in genomic diversity of Mucoromycotina.</title>
        <authorList>
            <person name="Muszewska A."/>
            <person name="Okrasinska A."/>
            <person name="Steczkiewicz K."/>
            <person name="Drgas O."/>
            <person name="Orlowska M."/>
            <person name="Perlinska-Lenart U."/>
            <person name="Aleksandrzak-Piekarczyk T."/>
            <person name="Szatraj K."/>
            <person name="Zielenkiewicz U."/>
            <person name="Pilsyk S."/>
            <person name="Malc E."/>
            <person name="Mieczkowski P."/>
            <person name="Kruszewska J.S."/>
            <person name="Biernat P."/>
            <person name="Pawlowska J."/>
        </authorList>
    </citation>
    <scope>NUCLEOTIDE SEQUENCE [LARGE SCALE GENOMIC DNA]</scope>
    <source>
        <strain evidence="8 9">CBS 142.35</strain>
    </source>
</reference>
<evidence type="ECO:0000256" key="4">
    <source>
        <dbReference type="ARBA" id="ARBA00022989"/>
    </source>
</evidence>
<organism evidence="8 9">
    <name type="scientific">Circinella minor</name>
    <dbReference type="NCBI Taxonomy" id="1195481"/>
    <lineage>
        <taxon>Eukaryota</taxon>
        <taxon>Fungi</taxon>
        <taxon>Fungi incertae sedis</taxon>
        <taxon>Mucoromycota</taxon>
        <taxon>Mucoromycotina</taxon>
        <taxon>Mucoromycetes</taxon>
        <taxon>Mucorales</taxon>
        <taxon>Lichtheimiaceae</taxon>
        <taxon>Circinella</taxon>
    </lineage>
</organism>
<feature type="transmembrane region" description="Helical" evidence="6">
    <location>
        <begin position="186"/>
        <end position="209"/>
    </location>
</feature>
<dbReference type="PANTHER" id="PTHR43791">
    <property type="entry name" value="PERMEASE-RELATED"/>
    <property type="match status" value="1"/>
</dbReference>
<evidence type="ECO:0000259" key="7">
    <source>
        <dbReference type="PROSITE" id="PS50850"/>
    </source>
</evidence>
<feature type="transmembrane region" description="Helical" evidence="6">
    <location>
        <begin position="248"/>
        <end position="272"/>
    </location>
</feature>
<evidence type="ECO:0000256" key="6">
    <source>
        <dbReference type="SAM" id="Phobius"/>
    </source>
</evidence>
<dbReference type="Proteomes" id="UP000646827">
    <property type="component" value="Unassembled WGS sequence"/>
</dbReference>
<evidence type="ECO:0000256" key="1">
    <source>
        <dbReference type="ARBA" id="ARBA00004141"/>
    </source>
</evidence>
<dbReference type="OrthoDB" id="2985014at2759"/>
<dbReference type="InterPro" id="IPR020846">
    <property type="entry name" value="MFS_dom"/>
</dbReference>
<keyword evidence="5 6" id="KW-0472">Membrane</keyword>
<keyword evidence="9" id="KW-1185">Reference proteome</keyword>
<keyword evidence="2" id="KW-0813">Transport</keyword>
<keyword evidence="3 6" id="KW-0812">Transmembrane</keyword>
<comment type="caution">
    <text evidence="8">The sequence shown here is derived from an EMBL/GenBank/DDBJ whole genome shotgun (WGS) entry which is preliminary data.</text>
</comment>
<keyword evidence="4 6" id="KW-1133">Transmembrane helix</keyword>
<evidence type="ECO:0000256" key="5">
    <source>
        <dbReference type="ARBA" id="ARBA00023136"/>
    </source>
</evidence>
<evidence type="ECO:0000256" key="2">
    <source>
        <dbReference type="ARBA" id="ARBA00022448"/>
    </source>
</evidence>
<dbReference type="PANTHER" id="PTHR43791:SF36">
    <property type="entry name" value="TRANSPORTER, PUTATIVE (AFU_ORTHOLOGUE AFUA_6G08340)-RELATED"/>
    <property type="match status" value="1"/>
</dbReference>
<dbReference type="Pfam" id="PF07690">
    <property type="entry name" value="MFS_1"/>
    <property type="match status" value="1"/>
</dbReference>
<evidence type="ECO:0000313" key="8">
    <source>
        <dbReference type="EMBL" id="KAG2220069.1"/>
    </source>
</evidence>
<accession>A0A8H7RZV5</accession>
<dbReference type="SUPFAM" id="SSF103473">
    <property type="entry name" value="MFS general substrate transporter"/>
    <property type="match status" value="1"/>
</dbReference>
<dbReference type="Gene3D" id="1.20.1250.20">
    <property type="entry name" value="MFS general substrate transporter like domains"/>
    <property type="match status" value="2"/>
</dbReference>
<dbReference type="PROSITE" id="PS50850">
    <property type="entry name" value="MFS"/>
    <property type="match status" value="1"/>
</dbReference>
<dbReference type="GO" id="GO:0016020">
    <property type="term" value="C:membrane"/>
    <property type="evidence" value="ECO:0007669"/>
    <property type="project" value="UniProtKB-SubCell"/>
</dbReference>
<dbReference type="EMBL" id="JAEPRB010000153">
    <property type="protein sequence ID" value="KAG2220069.1"/>
    <property type="molecule type" value="Genomic_DNA"/>
</dbReference>